<dbReference type="SUPFAM" id="SSF54593">
    <property type="entry name" value="Glyoxalase/Bleomycin resistance protein/Dihydroxybiphenyl dioxygenase"/>
    <property type="match status" value="1"/>
</dbReference>
<name>A0A380BMT2_9GAMM</name>
<dbReference type="CDD" id="cd07247">
    <property type="entry name" value="SgaA_N_like"/>
    <property type="match status" value="1"/>
</dbReference>
<dbReference type="EMBL" id="UGYO01000002">
    <property type="protein sequence ID" value="SUJ02796.1"/>
    <property type="molecule type" value="Genomic_DNA"/>
</dbReference>
<dbReference type="Pfam" id="PF00903">
    <property type="entry name" value="Glyoxalase"/>
    <property type="match status" value="1"/>
</dbReference>
<feature type="domain" description="VOC" evidence="1">
    <location>
        <begin position="10"/>
        <end position="123"/>
    </location>
</feature>
<dbReference type="Gene3D" id="3.10.180.10">
    <property type="entry name" value="2,3-Dihydroxybiphenyl 1,2-Dioxygenase, domain 1"/>
    <property type="match status" value="1"/>
</dbReference>
<evidence type="ECO:0000259" key="1">
    <source>
        <dbReference type="PROSITE" id="PS51819"/>
    </source>
</evidence>
<dbReference type="InterPro" id="IPR037523">
    <property type="entry name" value="VOC_core"/>
</dbReference>
<dbReference type="AlphaFoldDB" id="A0A380BMT2"/>
<organism evidence="2 3">
    <name type="scientific">Shewanella algae</name>
    <dbReference type="NCBI Taxonomy" id="38313"/>
    <lineage>
        <taxon>Bacteria</taxon>
        <taxon>Pseudomonadati</taxon>
        <taxon>Pseudomonadota</taxon>
        <taxon>Gammaproteobacteria</taxon>
        <taxon>Alteromonadales</taxon>
        <taxon>Shewanellaceae</taxon>
        <taxon>Shewanella</taxon>
    </lineage>
</organism>
<dbReference type="PANTHER" id="PTHR33993:SF14">
    <property type="entry name" value="GB|AAF24581.1"/>
    <property type="match status" value="1"/>
</dbReference>
<dbReference type="InterPro" id="IPR004360">
    <property type="entry name" value="Glyas_Fos-R_dOase_dom"/>
</dbReference>
<reference evidence="2 3" key="1">
    <citation type="submission" date="2018-06" db="EMBL/GenBank/DDBJ databases">
        <authorList>
            <consortium name="Pathogen Informatics"/>
            <person name="Doyle S."/>
        </authorList>
    </citation>
    <scope>NUCLEOTIDE SEQUENCE [LARGE SCALE GENOMIC DNA]</scope>
    <source>
        <strain evidence="2 3">NCTC10738</strain>
    </source>
</reference>
<dbReference type="Proteomes" id="UP000254069">
    <property type="component" value="Unassembled WGS sequence"/>
</dbReference>
<sequence>MNSPFTTHGALSWHELTANDSELAMRFYGDIFGWSFKTMQLPQGPYHIIENDGISIGGITDSPAPAMPSNWTGYITVKDVDAVAIKAKALGGDVLYGPEDIPQVGRFCWIKDPCGAIIAAITYSSPTKG</sequence>
<gene>
    <name evidence="2" type="ORF">NCTC10738_03538</name>
</gene>
<dbReference type="RefSeq" id="WP_028781657.1">
    <property type="nucleotide sequence ID" value="NZ_AP024612.1"/>
</dbReference>
<dbReference type="PROSITE" id="PS51819">
    <property type="entry name" value="VOC"/>
    <property type="match status" value="1"/>
</dbReference>
<keyword evidence="3" id="KW-1185">Reference proteome</keyword>
<evidence type="ECO:0000313" key="2">
    <source>
        <dbReference type="EMBL" id="SUJ02796.1"/>
    </source>
</evidence>
<dbReference type="PANTHER" id="PTHR33993">
    <property type="entry name" value="GLYOXALASE-RELATED"/>
    <property type="match status" value="1"/>
</dbReference>
<evidence type="ECO:0000313" key="3">
    <source>
        <dbReference type="Proteomes" id="UP000254069"/>
    </source>
</evidence>
<proteinExistence type="predicted"/>
<dbReference type="InterPro" id="IPR029068">
    <property type="entry name" value="Glyas_Bleomycin-R_OHBP_Dase"/>
</dbReference>
<dbReference type="InterPro" id="IPR052164">
    <property type="entry name" value="Anthracycline_SecMetBiosynth"/>
</dbReference>
<protein>
    <submittedName>
        <fullName evidence="2">27 kDa antigen Cfp30B</fullName>
    </submittedName>
</protein>
<accession>A0A380BMT2</accession>